<proteinExistence type="predicted"/>
<comment type="caution">
    <text evidence="2">The sequence shown here is derived from an EMBL/GenBank/DDBJ whole genome shotgun (WGS) entry which is preliminary data.</text>
</comment>
<evidence type="ECO:0000313" key="2">
    <source>
        <dbReference type="EMBL" id="TNK90711.1"/>
    </source>
</evidence>
<sequence length="272" mass="31569">MQIKGREIMENKRVIDLDNADNVRELGGYQTMDGHHIKWHKLLRSGSLGFINDREVQFLEDYGVRYDVDLRSAQEVKDVKDLVDGSKLHYIFDPVFNEDRTDNSQDPEEFHQLVEEHPEYGMQHMEEVYRQMITQAPCRKAFHELFMVLLENKIDGQSVLFHCTAGKDRTGMSAVFILAALGVDMETIRKDYILTNDVVKDVIERKVQEVRTAGFSEHAANNLKTLYSVNMVFLDAALEEITKHYGNMQNFLHDGLDLTDEDIDKLKTYYLD</sequence>
<evidence type="ECO:0000313" key="3">
    <source>
        <dbReference type="Proteomes" id="UP000313312"/>
    </source>
</evidence>
<feature type="domain" description="Tyrosine specific protein phosphatases" evidence="1">
    <location>
        <begin position="140"/>
        <end position="212"/>
    </location>
</feature>
<dbReference type="EMBL" id="QFCR01000005">
    <property type="protein sequence ID" value="TNK90711.1"/>
    <property type="molecule type" value="Genomic_DNA"/>
</dbReference>
<dbReference type="PROSITE" id="PS00383">
    <property type="entry name" value="TYR_PHOSPHATASE_1"/>
    <property type="match status" value="1"/>
</dbReference>
<dbReference type="Proteomes" id="UP000313312">
    <property type="component" value="Unassembled WGS sequence"/>
</dbReference>
<dbReference type="InterPro" id="IPR029021">
    <property type="entry name" value="Prot-tyrosine_phosphatase-like"/>
</dbReference>
<dbReference type="Gene3D" id="3.90.190.10">
    <property type="entry name" value="Protein tyrosine phosphatase superfamily"/>
    <property type="match status" value="1"/>
</dbReference>
<dbReference type="InterPro" id="IPR000387">
    <property type="entry name" value="Tyr_Pase_dom"/>
</dbReference>
<accession>A0A5C4TJG1</accession>
<evidence type="ECO:0000259" key="1">
    <source>
        <dbReference type="PROSITE" id="PS50056"/>
    </source>
</evidence>
<protein>
    <submittedName>
        <fullName evidence="2">Protein-tyrosine-phosphatase</fullName>
    </submittedName>
</protein>
<organism evidence="2 3">
    <name type="scientific">Fructilactobacillus sanfranciscensis</name>
    <name type="common">Lactobacillus sanfranciscensis</name>
    <dbReference type="NCBI Taxonomy" id="1625"/>
    <lineage>
        <taxon>Bacteria</taxon>
        <taxon>Bacillati</taxon>
        <taxon>Bacillota</taxon>
        <taxon>Bacilli</taxon>
        <taxon>Lactobacillales</taxon>
        <taxon>Lactobacillaceae</taxon>
        <taxon>Fructilactobacillus</taxon>
    </lineage>
</organism>
<dbReference type="Pfam" id="PF13350">
    <property type="entry name" value="Y_phosphatase3"/>
    <property type="match status" value="1"/>
</dbReference>
<name>A0A5C4TJG1_FRUSA</name>
<dbReference type="SUPFAM" id="SSF52799">
    <property type="entry name" value="(Phosphotyrosine protein) phosphatases II"/>
    <property type="match status" value="1"/>
</dbReference>
<dbReference type="PROSITE" id="PS50056">
    <property type="entry name" value="TYR_PHOSPHATASE_2"/>
    <property type="match status" value="1"/>
</dbReference>
<dbReference type="InterPro" id="IPR016130">
    <property type="entry name" value="Tyr_Pase_AS"/>
</dbReference>
<dbReference type="AlphaFoldDB" id="A0A5C4TJG1"/>
<dbReference type="InterPro" id="IPR026893">
    <property type="entry name" value="Tyr/Ser_Pase_IphP-type"/>
</dbReference>
<reference evidence="2 3" key="1">
    <citation type="submission" date="2018-05" db="EMBL/GenBank/DDBJ databases">
        <title>Lactobacillus sanfranciscensis Ah4 draft denome sequence.</title>
        <authorList>
            <person name="Zhang G."/>
        </authorList>
    </citation>
    <scope>NUCLEOTIDE SEQUENCE [LARGE SCALE GENOMIC DNA]</scope>
    <source>
        <strain evidence="2 3">Ah4</strain>
    </source>
</reference>
<gene>
    <name evidence="2" type="ORF">DID87_02670</name>
</gene>
<dbReference type="GO" id="GO:0004721">
    <property type="term" value="F:phosphoprotein phosphatase activity"/>
    <property type="evidence" value="ECO:0007669"/>
    <property type="project" value="InterPro"/>
</dbReference>